<dbReference type="InterPro" id="IPR055315">
    <property type="entry name" value="Cramped-like"/>
</dbReference>
<dbReference type="PANTHER" id="PTHR21677">
    <property type="entry name" value="CRAMPED PROTEIN"/>
    <property type="match status" value="1"/>
</dbReference>
<proteinExistence type="predicted"/>
<organism evidence="2 3">
    <name type="scientific">Protea cynaroides</name>
    <dbReference type="NCBI Taxonomy" id="273540"/>
    <lineage>
        <taxon>Eukaryota</taxon>
        <taxon>Viridiplantae</taxon>
        <taxon>Streptophyta</taxon>
        <taxon>Embryophyta</taxon>
        <taxon>Tracheophyta</taxon>
        <taxon>Spermatophyta</taxon>
        <taxon>Magnoliopsida</taxon>
        <taxon>Proteales</taxon>
        <taxon>Proteaceae</taxon>
        <taxon>Protea</taxon>
    </lineage>
</organism>
<protein>
    <recommendedName>
        <fullName evidence="4">TSL-kinase interacting protein 1</fullName>
    </recommendedName>
</protein>
<dbReference type="EMBL" id="JAMYWD010000007">
    <property type="protein sequence ID" value="KAJ4967601.1"/>
    <property type="molecule type" value="Genomic_DNA"/>
</dbReference>
<dbReference type="GO" id="GO:0003682">
    <property type="term" value="F:chromatin binding"/>
    <property type="evidence" value="ECO:0007669"/>
    <property type="project" value="InterPro"/>
</dbReference>
<evidence type="ECO:0008006" key="4">
    <source>
        <dbReference type="Google" id="ProtNLM"/>
    </source>
</evidence>
<evidence type="ECO:0000313" key="2">
    <source>
        <dbReference type="EMBL" id="KAJ4967601.1"/>
    </source>
</evidence>
<dbReference type="GO" id="GO:0007389">
    <property type="term" value="P:pattern specification process"/>
    <property type="evidence" value="ECO:0007669"/>
    <property type="project" value="TreeGrafter"/>
</dbReference>
<dbReference type="GO" id="GO:0005634">
    <property type="term" value="C:nucleus"/>
    <property type="evidence" value="ECO:0007669"/>
    <property type="project" value="TreeGrafter"/>
</dbReference>
<feature type="compositionally biased region" description="Polar residues" evidence="1">
    <location>
        <begin position="24"/>
        <end position="33"/>
    </location>
</feature>
<keyword evidence="3" id="KW-1185">Reference proteome</keyword>
<comment type="caution">
    <text evidence="2">The sequence shown here is derived from an EMBL/GenBank/DDBJ whole genome shotgun (WGS) entry which is preliminary data.</text>
</comment>
<evidence type="ECO:0000256" key="1">
    <source>
        <dbReference type="SAM" id="MobiDB-lite"/>
    </source>
</evidence>
<name>A0A9Q0KBT8_9MAGN</name>
<gene>
    <name evidence="2" type="ORF">NE237_019450</name>
</gene>
<dbReference type="Proteomes" id="UP001141806">
    <property type="component" value="Unassembled WGS sequence"/>
</dbReference>
<evidence type="ECO:0000313" key="3">
    <source>
        <dbReference type="Proteomes" id="UP001141806"/>
    </source>
</evidence>
<dbReference type="PANTHER" id="PTHR21677:SF4">
    <property type="entry name" value="TSL-KINASE INTERACTING-LIKE PROTEIN"/>
    <property type="match status" value="1"/>
</dbReference>
<accession>A0A9Q0KBT8</accession>
<dbReference type="AlphaFoldDB" id="A0A9Q0KBT8"/>
<feature type="region of interest" description="Disordered" evidence="1">
    <location>
        <begin position="1"/>
        <end position="33"/>
    </location>
</feature>
<reference evidence="2" key="1">
    <citation type="journal article" date="2023" name="Plant J.">
        <title>The genome of the king protea, Protea cynaroides.</title>
        <authorList>
            <person name="Chang J."/>
            <person name="Duong T.A."/>
            <person name="Schoeman C."/>
            <person name="Ma X."/>
            <person name="Roodt D."/>
            <person name="Barker N."/>
            <person name="Li Z."/>
            <person name="Van de Peer Y."/>
            <person name="Mizrachi E."/>
        </authorList>
    </citation>
    <scope>NUCLEOTIDE SEQUENCE</scope>
    <source>
        <tissue evidence="2">Young leaves</tissue>
    </source>
</reference>
<sequence length="438" mass="47892">MASKLNLAMKTSGKQRRKDEASRKSNATIGISSTREKNKTSLFGKGEHLVSSRTSNDVLEHGQPLQPSVKIKLQLFPIDEHTRFGLEKDGHNPYLELTLKAQKRIHSVIKHLNKKWGNSSIAMGELMLFPYSIQLENLAASERWMSKDIDTTAEDVYAVIGRPSIFRLRYGWISDLEPKNLQLPPTSRGFEDCLQSEDAQKDFSKNVEIMEGDEQTFEDGTRTNKGVTLSSFAWADSLTNISIGGLLSDASLHGNTSRCDPAPLGQQIPFSSDSFDVAISNLIHGRPHGPRPSSNGSHSSILDAEETCHAFPFQKPSPVENVLPASSSPSGFCRQDASSKSFKISNFVEVGNLTEPTQEHVSQTLKDDLLPQTQGVNNVESSLGLADIKWTDSLGPLDLGLSSFRQIISGDSISLSGFFASSLDASHSYAKDGKVPAT</sequence>
<dbReference type="OrthoDB" id="745018at2759"/>